<evidence type="ECO:0000259" key="12">
    <source>
        <dbReference type="SMART" id="SM00363"/>
    </source>
</evidence>
<dbReference type="Gene3D" id="1.10.240.10">
    <property type="entry name" value="Tyrosyl-Transfer RNA Synthetase"/>
    <property type="match status" value="1"/>
</dbReference>
<keyword evidence="8" id="KW-0648">Protein biosynthesis</keyword>
<dbReference type="Pfam" id="PF01479">
    <property type="entry name" value="S4"/>
    <property type="match status" value="1"/>
</dbReference>
<evidence type="ECO:0000256" key="11">
    <source>
        <dbReference type="ARBA" id="ARBA00048248"/>
    </source>
</evidence>
<dbReference type="InterPro" id="IPR001412">
    <property type="entry name" value="aa-tRNA-synth_I_CS"/>
</dbReference>
<dbReference type="InterPro" id="IPR024108">
    <property type="entry name" value="Tyr-tRNA-ligase_bac_2"/>
</dbReference>
<dbReference type="InterPro" id="IPR014729">
    <property type="entry name" value="Rossmann-like_a/b/a_fold"/>
</dbReference>
<keyword evidence="5" id="KW-0547">Nucleotide-binding</keyword>
<keyword evidence="7" id="KW-0694">RNA-binding</keyword>
<evidence type="ECO:0000256" key="1">
    <source>
        <dbReference type="ARBA" id="ARBA00011738"/>
    </source>
</evidence>
<dbReference type="PANTHER" id="PTHR11766">
    <property type="entry name" value="TYROSYL-TRNA SYNTHETASE"/>
    <property type="match status" value="1"/>
</dbReference>
<dbReference type="Gene3D" id="3.40.50.620">
    <property type="entry name" value="HUPs"/>
    <property type="match status" value="1"/>
</dbReference>
<comment type="subunit">
    <text evidence="1">Homodimer.</text>
</comment>
<dbReference type="PANTHER" id="PTHR11766:SF1">
    <property type="entry name" value="TYROSINE--TRNA LIGASE"/>
    <property type="match status" value="1"/>
</dbReference>
<dbReference type="InterPro" id="IPR036986">
    <property type="entry name" value="S4_RNA-bd_sf"/>
</dbReference>
<evidence type="ECO:0000256" key="8">
    <source>
        <dbReference type="ARBA" id="ARBA00022917"/>
    </source>
</evidence>
<dbReference type="EC" id="6.1.1.1" evidence="2"/>
<keyword evidence="6" id="KW-0067">ATP-binding</keyword>
<accession>A0A381N5Y1</accession>
<reference evidence="13" key="1">
    <citation type="submission" date="2018-05" db="EMBL/GenBank/DDBJ databases">
        <authorList>
            <person name="Lanie J.A."/>
            <person name="Ng W.-L."/>
            <person name="Kazmierczak K.M."/>
            <person name="Andrzejewski T.M."/>
            <person name="Davidsen T.M."/>
            <person name="Wayne K.J."/>
            <person name="Tettelin H."/>
            <person name="Glass J.I."/>
            <person name="Rusch D."/>
            <person name="Podicherti R."/>
            <person name="Tsui H.-C.T."/>
            <person name="Winkler M.E."/>
        </authorList>
    </citation>
    <scope>NUCLEOTIDE SEQUENCE</scope>
</reference>
<evidence type="ECO:0000256" key="5">
    <source>
        <dbReference type="ARBA" id="ARBA00022741"/>
    </source>
</evidence>
<dbReference type="Gene3D" id="3.10.290.10">
    <property type="entry name" value="RNA-binding S4 domain"/>
    <property type="match status" value="1"/>
</dbReference>
<dbReference type="InterPro" id="IPR002305">
    <property type="entry name" value="aa-tRNA-synth_Ic"/>
</dbReference>
<dbReference type="PROSITE" id="PS50889">
    <property type="entry name" value="S4"/>
    <property type="match status" value="1"/>
</dbReference>
<dbReference type="AlphaFoldDB" id="A0A381N5Y1"/>
<dbReference type="GO" id="GO:0003723">
    <property type="term" value="F:RNA binding"/>
    <property type="evidence" value="ECO:0007669"/>
    <property type="project" value="UniProtKB-KW"/>
</dbReference>
<proteinExistence type="inferred from homology"/>
<dbReference type="InterPro" id="IPR024088">
    <property type="entry name" value="Tyr-tRNA-ligase_bac-type"/>
</dbReference>
<dbReference type="HAMAP" id="MF_02007">
    <property type="entry name" value="Tyr_tRNA_synth_type2"/>
    <property type="match status" value="1"/>
</dbReference>
<dbReference type="SUPFAM" id="SSF55174">
    <property type="entry name" value="Alpha-L RNA-binding motif"/>
    <property type="match status" value="1"/>
</dbReference>
<evidence type="ECO:0000256" key="4">
    <source>
        <dbReference type="ARBA" id="ARBA00022598"/>
    </source>
</evidence>
<dbReference type="GO" id="GO:0006437">
    <property type="term" value="P:tyrosyl-tRNA aminoacylation"/>
    <property type="evidence" value="ECO:0007669"/>
    <property type="project" value="InterPro"/>
</dbReference>
<evidence type="ECO:0000256" key="7">
    <source>
        <dbReference type="ARBA" id="ARBA00022884"/>
    </source>
</evidence>
<dbReference type="InterPro" id="IPR002307">
    <property type="entry name" value="Tyr-tRNA-ligase"/>
</dbReference>
<dbReference type="CDD" id="cd00805">
    <property type="entry name" value="TyrRS_core"/>
    <property type="match status" value="1"/>
</dbReference>
<dbReference type="InterPro" id="IPR002942">
    <property type="entry name" value="S4_RNA-bd"/>
</dbReference>
<evidence type="ECO:0000256" key="9">
    <source>
        <dbReference type="ARBA" id="ARBA00023146"/>
    </source>
</evidence>
<dbReference type="Pfam" id="PF00579">
    <property type="entry name" value="tRNA-synt_1b"/>
    <property type="match status" value="1"/>
</dbReference>
<keyword evidence="9" id="KW-0030">Aminoacyl-tRNA synthetase</keyword>
<dbReference type="GO" id="GO:0005829">
    <property type="term" value="C:cytosol"/>
    <property type="evidence" value="ECO:0007669"/>
    <property type="project" value="TreeGrafter"/>
</dbReference>
<organism evidence="13">
    <name type="scientific">marine metagenome</name>
    <dbReference type="NCBI Taxonomy" id="408172"/>
    <lineage>
        <taxon>unclassified sequences</taxon>
        <taxon>metagenomes</taxon>
        <taxon>ecological metagenomes</taxon>
    </lineage>
</organism>
<keyword evidence="4" id="KW-0436">Ligase</keyword>
<dbReference type="FunFam" id="3.40.50.620:FF:000061">
    <property type="entry name" value="Tyrosine--tRNA ligase"/>
    <property type="match status" value="1"/>
</dbReference>
<evidence type="ECO:0000256" key="2">
    <source>
        <dbReference type="ARBA" id="ARBA00013160"/>
    </source>
</evidence>
<dbReference type="GO" id="GO:0004831">
    <property type="term" value="F:tyrosine-tRNA ligase activity"/>
    <property type="evidence" value="ECO:0007669"/>
    <property type="project" value="UniProtKB-EC"/>
</dbReference>
<dbReference type="SMART" id="SM00363">
    <property type="entry name" value="S4"/>
    <property type="match status" value="1"/>
</dbReference>
<dbReference type="NCBIfam" id="TIGR00234">
    <property type="entry name" value="tyrS"/>
    <property type="match status" value="1"/>
</dbReference>
<dbReference type="PROSITE" id="PS00178">
    <property type="entry name" value="AA_TRNA_LIGASE_I"/>
    <property type="match status" value="1"/>
</dbReference>
<evidence type="ECO:0000313" key="13">
    <source>
        <dbReference type="EMBL" id="SUZ49474.1"/>
    </source>
</evidence>
<evidence type="ECO:0000256" key="6">
    <source>
        <dbReference type="ARBA" id="ARBA00022840"/>
    </source>
</evidence>
<feature type="domain" description="RNA-binding S4" evidence="12">
    <location>
        <begin position="346"/>
        <end position="412"/>
    </location>
</feature>
<keyword evidence="3" id="KW-0963">Cytoplasm</keyword>
<dbReference type="SUPFAM" id="SSF52374">
    <property type="entry name" value="Nucleotidylyl transferase"/>
    <property type="match status" value="1"/>
</dbReference>
<dbReference type="CDD" id="cd00165">
    <property type="entry name" value="S4"/>
    <property type="match status" value="1"/>
</dbReference>
<comment type="catalytic activity">
    <reaction evidence="11">
        <text>tRNA(Tyr) + L-tyrosine + ATP = L-tyrosyl-tRNA(Tyr) + AMP + diphosphate + H(+)</text>
        <dbReference type="Rhea" id="RHEA:10220"/>
        <dbReference type="Rhea" id="RHEA-COMP:9706"/>
        <dbReference type="Rhea" id="RHEA-COMP:9707"/>
        <dbReference type="ChEBI" id="CHEBI:15378"/>
        <dbReference type="ChEBI" id="CHEBI:30616"/>
        <dbReference type="ChEBI" id="CHEBI:33019"/>
        <dbReference type="ChEBI" id="CHEBI:58315"/>
        <dbReference type="ChEBI" id="CHEBI:78442"/>
        <dbReference type="ChEBI" id="CHEBI:78536"/>
        <dbReference type="ChEBI" id="CHEBI:456215"/>
        <dbReference type="EC" id="6.1.1.1"/>
    </reaction>
</comment>
<dbReference type="GO" id="GO:0005524">
    <property type="term" value="F:ATP binding"/>
    <property type="evidence" value="ECO:0007669"/>
    <property type="project" value="UniProtKB-KW"/>
</dbReference>
<gene>
    <name evidence="13" type="ORF">METZ01_LOCUS2328</name>
</gene>
<name>A0A381N5Y1_9ZZZZ</name>
<sequence>MSLGSGTIAEQVAYLTKGCVDVVRESELRSKLEQAAASGEPLVIKVGFDPTAPDLHLGHTVLIRKMKHFQDLGHKVVFLIGDFTGLIGDPTGRSKVRPPLTRGEIDANAETYKRQVFKLLDPERTVVDFNSRWLGSLTSEAWIRLTARYNVAQMLERRDFRQRYDKGQPIAIHEFLYPLAQAYDSVHLKVDVELGGTDQLFNLNVGRDIMPGAGLSPQVVMTVPLLVGLDGLEKMSKSAGNSVGIAESPDDMFGKVMSVSDEMMWNYYELLTDLSAPEISTLRAKVADGDVHPKRAKLDLGQRIVTDFHSADAASTAEQEFERRFSAKGLPSELLERVVAVQAGGERLAVLIVRVGLAGSNSAATRLIEQGSVRIDGERVTDRKCRVLPTAPAFVLQIGKRKVVRVCPEQATE</sequence>
<dbReference type="EMBL" id="UINC01000118">
    <property type="protein sequence ID" value="SUZ49474.1"/>
    <property type="molecule type" value="Genomic_DNA"/>
</dbReference>
<evidence type="ECO:0000256" key="3">
    <source>
        <dbReference type="ARBA" id="ARBA00022490"/>
    </source>
</evidence>
<evidence type="ECO:0000256" key="10">
    <source>
        <dbReference type="ARBA" id="ARBA00033323"/>
    </source>
</evidence>
<protein>
    <recommendedName>
        <fullName evidence="2">tyrosine--tRNA ligase</fullName>
        <ecNumber evidence="2">6.1.1.1</ecNumber>
    </recommendedName>
    <alternativeName>
        <fullName evidence="10">Tyrosyl-tRNA synthetase</fullName>
    </alternativeName>
</protein>
<dbReference type="PRINTS" id="PR01040">
    <property type="entry name" value="TRNASYNTHTYR"/>
</dbReference>